<name>A0A2U3D0R1_SULT2</name>
<gene>
    <name evidence="3" type="ORF">BM613_13585</name>
</gene>
<dbReference type="Gene3D" id="2.70.40.10">
    <property type="match status" value="1"/>
</dbReference>
<comment type="caution">
    <text evidence="3">The sequence shown here is derived from an EMBL/GenBank/DDBJ whole genome shotgun (WGS) entry which is preliminary data.</text>
</comment>
<dbReference type="GO" id="GO:0006229">
    <property type="term" value="P:dUTP biosynthetic process"/>
    <property type="evidence" value="ECO:0007669"/>
    <property type="project" value="InterPro"/>
</dbReference>
<dbReference type="EMBL" id="MPDK01000046">
    <property type="protein sequence ID" value="PWI54873.1"/>
    <property type="molecule type" value="Genomic_DNA"/>
</dbReference>
<organism evidence="3 4">
    <name type="scientific">Sulfoacidibacillus thermotolerans</name>
    <name type="common">Acidibacillus sulfuroxidans</name>
    <dbReference type="NCBI Taxonomy" id="1765684"/>
    <lineage>
        <taxon>Bacteria</taxon>
        <taxon>Bacillati</taxon>
        <taxon>Bacillota</taxon>
        <taxon>Bacilli</taxon>
        <taxon>Bacillales</taxon>
        <taxon>Alicyclobacillaceae</taxon>
        <taxon>Sulfoacidibacillus</taxon>
    </lineage>
</organism>
<dbReference type="AlphaFoldDB" id="A0A2U3D0R1"/>
<dbReference type="PANTHER" id="PTHR42680:SF3">
    <property type="entry name" value="DCTP DEAMINASE"/>
    <property type="match status" value="1"/>
</dbReference>
<reference evidence="3 4" key="1">
    <citation type="submission" date="2016-11" db="EMBL/GenBank/DDBJ databases">
        <title>Comparative genomics of Acidibacillus ferroxidans species.</title>
        <authorList>
            <person name="Oliveira G."/>
            <person name="Nunes G."/>
            <person name="Oliveira R."/>
            <person name="Araujo F."/>
            <person name="Salim A."/>
            <person name="Scholte L."/>
            <person name="Morais D."/>
            <person name="Nancucheo I."/>
            <person name="Johnson D.B."/>
            <person name="Grail B."/>
            <person name="Bittencourt J."/>
            <person name="Valadares R."/>
        </authorList>
    </citation>
    <scope>NUCLEOTIDE SEQUENCE [LARGE SCALE GENOMIC DNA]</scope>
    <source>
        <strain evidence="3 4">Y002</strain>
    </source>
</reference>
<protein>
    <submittedName>
        <fullName evidence="3">dCTP deaminase</fullName>
    </submittedName>
</protein>
<dbReference type="GO" id="GO:0008829">
    <property type="term" value="F:dCTP deaminase activity"/>
    <property type="evidence" value="ECO:0007669"/>
    <property type="project" value="InterPro"/>
</dbReference>
<dbReference type="InterPro" id="IPR036157">
    <property type="entry name" value="dUTPase-like_sf"/>
</dbReference>
<dbReference type="SUPFAM" id="SSF51283">
    <property type="entry name" value="dUTPase-like"/>
    <property type="match status" value="1"/>
</dbReference>
<evidence type="ECO:0000256" key="1">
    <source>
        <dbReference type="ARBA" id="ARBA00022801"/>
    </source>
</evidence>
<dbReference type="PANTHER" id="PTHR42680">
    <property type="entry name" value="DCTP DEAMINASE"/>
    <property type="match status" value="1"/>
</dbReference>
<evidence type="ECO:0000256" key="2">
    <source>
        <dbReference type="ARBA" id="ARBA00023080"/>
    </source>
</evidence>
<dbReference type="InterPro" id="IPR011962">
    <property type="entry name" value="dCTP_deaminase"/>
</dbReference>
<dbReference type="CDD" id="cd07557">
    <property type="entry name" value="trimeric_dUTPase"/>
    <property type="match status" value="1"/>
</dbReference>
<evidence type="ECO:0000313" key="4">
    <source>
        <dbReference type="Proteomes" id="UP000245380"/>
    </source>
</evidence>
<proteinExistence type="predicted"/>
<dbReference type="InterPro" id="IPR033704">
    <property type="entry name" value="dUTPase_trimeric"/>
</dbReference>
<keyword evidence="2" id="KW-0546">Nucleotide metabolism</keyword>
<keyword evidence="4" id="KW-1185">Reference proteome</keyword>
<dbReference type="NCBIfam" id="TIGR02274">
    <property type="entry name" value="dCTP_deam"/>
    <property type="match status" value="1"/>
</dbReference>
<keyword evidence="1" id="KW-0378">Hydrolase</keyword>
<dbReference type="Pfam" id="PF22769">
    <property type="entry name" value="DCD"/>
    <property type="match status" value="1"/>
</dbReference>
<accession>A0A2U3D0R1</accession>
<dbReference type="Proteomes" id="UP000245380">
    <property type="component" value="Unassembled WGS sequence"/>
</dbReference>
<sequence>MNIDISKEDFELAPGESVLIHTNEFIKVPNTLSACIYERYSVKSLGLMISPAHYMNPGYKGNIGLLAVNHSTVPIKLIPGIKICQLALFELTSEPLRPYEKQGGKYMDAKSASISKLHLDAEIQEFLKSKGVQKASDDMAKELGEYLMGHIRASAKRLADILRAEEESQKNG</sequence>
<evidence type="ECO:0000313" key="3">
    <source>
        <dbReference type="EMBL" id="PWI54873.1"/>
    </source>
</evidence>